<evidence type="ECO:0000313" key="1">
    <source>
        <dbReference type="EMBL" id="GAN98017.1"/>
    </source>
</evidence>
<sequence>MRNKHRSHHPQNNAQIVEVVQEPFLEAELRVVPSERATLDESRYGPMHVKVTFDQSQIDFPDLPQSELRQWLIDLLKKNL</sequence>
<reference evidence="1 2" key="1">
    <citation type="submission" date="2012-11" db="EMBL/GenBank/DDBJ databases">
        <title>Whole genome sequence of Gluconacetobacter europaeus NBRC3261.</title>
        <authorList>
            <person name="Azuma Y."/>
            <person name="Higashiura N."/>
            <person name="Hirakawa H."/>
            <person name="Matsushita K."/>
        </authorList>
    </citation>
    <scope>NUCLEOTIDE SEQUENCE [LARGE SCALE GENOMIC DNA]</scope>
    <source>
        <strain evidence="1 2">NBRC 3261</strain>
    </source>
</reference>
<protein>
    <submittedName>
        <fullName evidence="1">Uncharacterized protein</fullName>
    </submittedName>
</protein>
<dbReference type="EMBL" id="BANI01000312">
    <property type="protein sequence ID" value="GAN98017.1"/>
    <property type="molecule type" value="Genomic_DNA"/>
</dbReference>
<gene>
    <name evidence="1" type="ORF">Geu3261_0372_002</name>
</gene>
<name>A0A0D6Q365_KOMEU</name>
<organism evidence="1 2">
    <name type="scientific">Komagataeibacter europaeus NBRC 3261</name>
    <dbReference type="NCBI Taxonomy" id="1234669"/>
    <lineage>
        <taxon>Bacteria</taxon>
        <taxon>Pseudomonadati</taxon>
        <taxon>Pseudomonadota</taxon>
        <taxon>Alphaproteobacteria</taxon>
        <taxon>Acetobacterales</taxon>
        <taxon>Acetobacteraceae</taxon>
        <taxon>Komagataeibacter</taxon>
    </lineage>
</organism>
<comment type="caution">
    <text evidence="1">The sequence shown here is derived from an EMBL/GenBank/DDBJ whole genome shotgun (WGS) entry which is preliminary data.</text>
</comment>
<evidence type="ECO:0000313" key="2">
    <source>
        <dbReference type="Proteomes" id="UP000032675"/>
    </source>
</evidence>
<dbReference type="Proteomes" id="UP000032675">
    <property type="component" value="Unassembled WGS sequence"/>
</dbReference>
<dbReference type="AlphaFoldDB" id="A0A0D6Q365"/>
<accession>A0A0D6Q365</accession>
<proteinExistence type="predicted"/>